<dbReference type="Pfam" id="PF01844">
    <property type="entry name" value="HNH"/>
    <property type="match status" value="1"/>
</dbReference>
<dbReference type="GO" id="GO:0004519">
    <property type="term" value="F:endonuclease activity"/>
    <property type="evidence" value="ECO:0007669"/>
    <property type="project" value="InterPro"/>
</dbReference>
<name>A0A657LWA8_9HYPH</name>
<accession>A0A657LWA8</accession>
<feature type="domain" description="HNH" evidence="1">
    <location>
        <begin position="149"/>
        <end position="202"/>
    </location>
</feature>
<comment type="caution">
    <text evidence="2">The sequence shown here is derived from an EMBL/GenBank/DDBJ whole genome shotgun (WGS) entry which is preliminary data.</text>
</comment>
<evidence type="ECO:0000313" key="2">
    <source>
        <dbReference type="EMBL" id="OJF99252.1"/>
    </source>
</evidence>
<reference evidence="2 3" key="1">
    <citation type="submission" date="2016-02" db="EMBL/GenBank/DDBJ databases">
        <title>Genome sequencing of a beta-galactosidase producing bacteria Rhizobium sp. 59.</title>
        <authorList>
            <person name="Wang D."/>
            <person name="Kot W."/>
            <person name="Qin Y."/>
            <person name="Hansen L."/>
            <person name="Naqvi K."/>
            <person name="Rensing C."/>
        </authorList>
    </citation>
    <scope>NUCLEOTIDE SEQUENCE [LARGE SCALE GENOMIC DNA]</scope>
    <source>
        <strain evidence="2 3">59</strain>
    </source>
</reference>
<dbReference type="RefSeq" id="WP_071832260.1">
    <property type="nucleotide sequence ID" value="NZ_LSRP01000072.1"/>
</dbReference>
<evidence type="ECO:0000259" key="1">
    <source>
        <dbReference type="Pfam" id="PF01844"/>
    </source>
</evidence>
<proteinExistence type="predicted"/>
<gene>
    <name evidence="2" type="ORF">AX760_13650</name>
</gene>
<dbReference type="CDD" id="cd00085">
    <property type="entry name" value="HNHc"/>
    <property type="match status" value="1"/>
</dbReference>
<dbReference type="InterPro" id="IPR002711">
    <property type="entry name" value="HNH"/>
</dbReference>
<evidence type="ECO:0000313" key="3">
    <source>
        <dbReference type="Proteomes" id="UP000182661"/>
    </source>
</evidence>
<dbReference type="GO" id="GO:0008270">
    <property type="term" value="F:zinc ion binding"/>
    <property type="evidence" value="ECO:0007669"/>
    <property type="project" value="InterPro"/>
</dbReference>
<dbReference type="InterPro" id="IPR003615">
    <property type="entry name" value="HNH_nuc"/>
</dbReference>
<dbReference type="AlphaFoldDB" id="A0A657LWA8"/>
<dbReference type="EMBL" id="LSRP01000072">
    <property type="protein sequence ID" value="OJF99252.1"/>
    <property type="molecule type" value="Genomic_DNA"/>
</dbReference>
<dbReference type="Proteomes" id="UP000182661">
    <property type="component" value="Unassembled WGS sequence"/>
</dbReference>
<sequence>MAGLFALLDTIWTDRLEPKLPSTFTTQTLRDLVESEAPEIWSEFVAQYGPGGKGSGNFYSPSNILFNFLRDKAWKAHVVQTGSVPAQPGWGTKIVMGWEKVRTATIPPTEEDIGLAEGKAKLKLHFVRERAPGMRNRLFAARKKSGLFCDICGSTGHGLDAKIRDAIFEAHHAVEPLSAGERKTRVEDLALLCACCHRLIHRLASVRRQWVTVGEAREFLKLNARSGLGTAF</sequence>
<protein>
    <recommendedName>
        <fullName evidence="1">HNH domain-containing protein</fullName>
    </recommendedName>
</protein>
<organism evidence="2 3">
    <name type="scientific">Pararhizobium antarcticum</name>
    <dbReference type="NCBI Taxonomy" id="1798805"/>
    <lineage>
        <taxon>Bacteria</taxon>
        <taxon>Pseudomonadati</taxon>
        <taxon>Pseudomonadota</taxon>
        <taxon>Alphaproteobacteria</taxon>
        <taxon>Hyphomicrobiales</taxon>
        <taxon>Rhizobiaceae</taxon>
        <taxon>Rhizobium/Agrobacterium group</taxon>
        <taxon>Pararhizobium</taxon>
    </lineage>
</organism>
<keyword evidence="3" id="KW-1185">Reference proteome</keyword>
<dbReference type="GO" id="GO:0003676">
    <property type="term" value="F:nucleic acid binding"/>
    <property type="evidence" value="ECO:0007669"/>
    <property type="project" value="InterPro"/>
</dbReference>